<dbReference type="Pfam" id="PF00563">
    <property type="entry name" value="EAL"/>
    <property type="match status" value="1"/>
</dbReference>
<gene>
    <name evidence="5" type="ORF">NJ75_02974</name>
</gene>
<accession>A0A0B8ZPL6</accession>
<dbReference type="NCBIfam" id="TIGR00229">
    <property type="entry name" value="sensory_box"/>
    <property type="match status" value="1"/>
</dbReference>
<dbReference type="PROSITE" id="PS50112">
    <property type="entry name" value="PAS"/>
    <property type="match status" value="1"/>
</dbReference>
<dbReference type="NCBIfam" id="TIGR00254">
    <property type="entry name" value="GGDEF"/>
    <property type="match status" value="1"/>
</dbReference>
<dbReference type="SMART" id="SM00052">
    <property type="entry name" value="EAL"/>
    <property type="match status" value="1"/>
</dbReference>
<comment type="caution">
    <text evidence="5">The sequence shown here is derived from an EMBL/GenBank/DDBJ whole genome shotgun (WGS) entry which is preliminary data.</text>
</comment>
<dbReference type="InterPro" id="IPR000014">
    <property type="entry name" value="PAS"/>
</dbReference>
<dbReference type="PROSITE" id="PS50887">
    <property type="entry name" value="GGDEF"/>
    <property type="match status" value="1"/>
</dbReference>
<evidence type="ECO:0000259" key="4">
    <source>
        <dbReference type="PROSITE" id="PS50887"/>
    </source>
</evidence>
<dbReference type="InterPro" id="IPR043128">
    <property type="entry name" value="Rev_trsase/Diguanyl_cyclase"/>
</dbReference>
<dbReference type="CDD" id="cd01948">
    <property type="entry name" value="EAL"/>
    <property type="match status" value="1"/>
</dbReference>
<feature type="domain" description="PAS" evidence="1">
    <location>
        <begin position="16"/>
        <end position="86"/>
    </location>
</feature>
<protein>
    <submittedName>
        <fullName evidence="5">Putative signaling protein</fullName>
    </submittedName>
</protein>
<dbReference type="InterPro" id="IPR035919">
    <property type="entry name" value="EAL_sf"/>
</dbReference>
<dbReference type="SUPFAM" id="SSF141868">
    <property type="entry name" value="EAL domain-like"/>
    <property type="match status" value="1"/>
</dbReference>
<name>A0A0B8ZPL6_9SPHN</name>
<dbReference type="SUPFAM" id="SSF55073">
    <property type="entry name" value="Nucleotide cyclase"/>
    <property type="match status" value="1"/>
</dbReference>
<evidence type="ECO:0000259" key="1">
    <source>
        <dbReference type="PROSITE" id="PS50112"/>
    </source>
</evidence>
<organism evidence="5 6">
    <name type="scientific">Novosphingobium subterraneum</name>
    <dbReference type="NCBI Taxonomy" id="48936"/>
    <lineage>
        <taxon>Bacteria</taxon>
        <taxon>Pseudomonadati</taxon>
        <taxon>Pseudomonadota</taxon>
        <taxon>Alphaproteobacteria</taxon>
        <taxon>Sphingomonadales</taxon>
        <taxon>Sphingomonadaceae</taxon>
        <taxon>Novosphingobium</taxon>
    </lineage>
</organism>
<dbReference type="Pfam" id="PF00990">
    <property type="entry name" value="GGDEF"/>
    <property type="match status" value="1"/>
</dbReference>
<dbReference type="InterPro" id="IPR000700">
    <property type="entry name" value="PAS-assoc_C"/>
</dbReference>
<dbReference type="SMART" id="SM00267">
    <property type="entry name" value="GGDEF"/>
    <property type="match status" value="1"/>
</dbReference>
<feature type="domain" description="GGDEF" evidence="4">
    <location>
        <begin position="170"/>
        <end position="304"/>
    </location>
</feature>
<keyword evidence="6" id="KW-1185">Reference proteome</keyword>
<dbReference type="Gene3D" id="3.30.450.20">
    <property type="entry name" value="PAS domain"/>
    <property type="match status" value="1"/>
</dbReference>
<dbReference type="Proteomes" id="UP000031338">
    <property type="component" value="Unassembled WGS sequence"/>
</dbReference>
<dbReference type="CDD" id="cd00130">
    <property type="entry name" value="PAS"/>
    <property type="match status" value="1"/>
</dbReference>
<dbReference type="InterPro" id="IPR000160">
    <property type="entry name" value="GGDEF_dom"/>
</dbReference>
<dbReference type="InterPro" id="IPR001633">
    <property type="entry name" value="EAL_dom"/>
</dbReference>
<feature type="domain" description="EAL" evidence="3">
    <location>
        <begin position="312"/>
        <end position="566"/>
    </location>
</feature>
<reference evidence="5 6" key="1">
    <citation type="submission" date="2014-10" db="EMBL/GenBank/DDBJ databases">
        <title>Draft genome sequence of Novosphingobium subterraneum DSM 12447.</title>
        <authorList>
            <person name="Gan H.M."/>
            <person name="Gan H.Y."/>
            <person name="Savka M.A."/>
        </authorList>
    </citation>
    <scope>NUCLEOTIDE SEQUENCE [LARGE SCALE GENOMIC DNA]</scope>
    <source>
        <strain evidence="5 6">DSM 12447</strain>
    </source>
</reference>
<dbReference type="PANTHER" id="PTHR44757:SF2">
    <property type="entry name" value="BIOFILM ARCHITECTURE MAINTENANCE PROTEIN MBAA"/>
    <property type="match status" value="1"/>
</dbReference>
<dbReference type="SUPFAM" id="SSF55785">
    <property type="entry name" value="PYP-like sensor domain (PAS domain)"/>
    <property type="match status" value="1"/>
</dbReference>
<dbReference type="InterPro" id="IPR052155">
    <property type="entry name" value="Biofilm_reg_signaling"/>
</dbReference>
<dbReference type="Gene3D" id="3.20.20.450">
    <property type="entry name" value="EAL domain"/>
    <property type="match status" value="1"/>
</dbReference>
<dbReference type="PATRIC" id="fig|48936.3.peg.2989"/>
<evidence type="ECO:0000259" key="2">
    <source>
        <dbReference type="PROSITE" id="PS50113"/>
    </source>
</evidence>
<dbReference type="SMART" id="SM00091">
    <property type="entry name" value="PAS"/>
    <property type="match status" value="1"/>
</dbReference>
<evidence type="ECO:0000313" key="5">
    <source>
        <dbReference type="EMBL" id="KHS45048.1"/>
    </source>
</evidence>
<evidence type="ECO:0000259" key="3">
    <source>
        <dbReference type="PROSITE" id="PS50883"/>
    </source>
</evidence>
<dbReference type="InterPro" id="IPR029787">
    <property type="entry name" value="Nucleotide_cyclase"/>
</dbReference>
<proteinExistence type="predicted"/>
<evidence type="ECO:0000313" key="6">
    <source>
        <dbReference type="Proteomes" id="UP000031338"/>
    </source>
</evidence>
<dbReference type="Gene3D" id="3.30.70.270">
    <property type="match status" value="1"/>
</dbReference>
<dbReference type="PANTHER" id="PTHR44757">
    <property type="entry name" value="DIGUANYLATE CYCLASE DGCP"/>
    <property type="match status" value="1"/>
</dbReference>
<dbReference type="PROSITE" id="PS50883">
    <property type="entry name" value="EAL"/>
    <property type="match status" value="1"/>
</dbReference>
<dbReference type="PROSITE" id="PS50113">
    <property type="entry name" value="PAC"/>
    <property type="match status" value="1"/>
</dbReference>
<dbReference type="AlphaFoldDB" id="A0A0B8ZPL6"/>
<dbReference type="STRING" id="48936.NJ75_02974"/>
<dbReference type="InterPro" id="IPR035965">
    <property type="entry name" value="PAS-like_dom_sf"/>
</dbReference>
<dbReference type="Pfam" id="PF13426">
    <property type="entry name" value="PAS_9"/>
    <property type="match status" value="1"/>
</dbReference>
<sequence>MLATIEESVLPNKSLHPGRYAQMLARSATAAICAGPDNLILSWNSAAEQLFGFSAEQAIGKPLTIIMPERYHAAHEAGLARAVKSGKARLAGKAIEMLVRHADGHEIPVDLSLSMWEEKGQPMFGALIRDITDRQAAKRRLEHLAHCDTLTSLPNRNALNARLEEAIARGSCALMLLDLDGFKDINDTLGHSVGDLLLADVARRMEGCVGDADMVARFGGDEFAIVLSDCSNPLRIDSLCRAIFESLATPFQINGKNVFVGTSIGIALAPKDASTVDQLLSRADLALYSAKAEHGAQRKYYLPTMHNRSEQRQRLGAELREALPQGQFVLHFQPQVSLEDKALLGVEALLRWKHPQFGLLHPDAFLSVLDDSVVAEDVGDWVIDEACRVASSWRSAGLGEVRMAVNLFAAQLRSPRLYGVIGEACRKHRIAPTQLEIEITENIVIKHNDEVATMLKRLKTLGVDIAFDDFGTGYASLSLLQRYPLDRLKIDRCFVEAIHRSDADAAIVDAVLQMARTLGLEVIAEGVETREQERVLRELGCKEAQGFLYGRAVAADEIARLFAPVPQARVAAAR</sequence>
<dbReference type="CDD" id="cd01949">
    <property type="entry name" value="GGDEF"/>
    <property type="match status" value="1"/>
</dbReference>
<dbReference type="EMBL" id="JRVC01000014">
    <property type="protein sequence ID" value="KHS45048.1"/>
    <property type="molecule type" value="Genomic_DNA"/>
</dbReference>
<feature type="domain" description="PAC" evidence="2">
    <location>
        <begin position="93"/>
        <end position="143"/>
    </location>
</feature>